<dbReference type="Pfam" id="PF01774">
    <property type="entry name" value="UreD"/>
    <property type="match status" value="1"/>
</dbReference>
<dbReference type="HAMAP" id="MF_01384">
    <property type="entry name" value="UreD"/>
    <property type="match status" value="1"/>
</dbReference>
<proteinExistence type="inferred from homology"/>
<comment type="subcellular location">
    <subcellularLocation>
        <location evidence="3">Cytoplasm</location>
    </subcellularLocation>
</comment>
<dbReference type="InterPro" id="IPR002669">
    <property type="entry name" value="UreD"/>
</dbReference>
<dbReference type="PANTHER" id="PTHR33643">
    <property type="entry name" value="UREASE ACCESSORY PROTEIN D"/>
    <property type="match status" value="1"/>
</dbReference>
<comment type="subunit">
    <text evidence="3">UreD, UreF and UreG form a complex that acts as a GTP-hydrolysis-dependent molecular chaperone, activating the urease apoprotein by helping to assemble the nickel containing metallocenter of UreC. The UreE protein probably delivers the nickel.</text>
</comment>
<comment type="caution">
    <text evidence="4">The sequence shown here is derived from an EMBL/GenBank/DDBJ whole genome shotgun (WGS) entry which is preliminary data.</text>
</comment>
<evidence type="ECO:0000313" key="4">
    <source>
        <dbReference type="EMBL" id="MBO7748229.1"/>
    </source>
</evidence>
<evidence type="ECO:0000256" key="2">
    <source>
        <dbReference type="ARBA" id="ARBA00023186"/>
    </source>
</evidence>
<gene>
    <name evidence="3" type="primary">ureD</name>
    <name evidence="4" type="ORF">I8J29_29000</name>
</gene>
<comment type="similarity">
    <text evidence="1 3">Belongs to the UreD family.</text>
</comment>
<organism evidence="4 5">
    <name type="scientific">Paenibacillus artemisiicola</name>
    <dbReference type="NCBI Taxonomy" id="1172618"/>
    <lineage>
        <taxon>Bacteria</taxon>
        <taxon>Bacillati</taxon>
        <taxon>Bacillota</taxon>
        <taxon>Bacilli</taxon>
        <taxon>Bacillales</taxon>
        <taxon>Paenibacillaceae</taxon>
        <taxon>Paenibacillus</taxon>
    </lineage>
</organism>
<dbReference type="PANTHER" id="PTHR33643:SF1">
    <property type="entry name" value="UREASE ACCESSORY PROTEIN D"/>
    <property type="match status" value="1"/>
</dbReference>
<reference evidence="4 5" key="1">
    <citation type="submission" date="2021-03" db="EMBL/GenBank/DDBJ databases">
        <title>Paenibacillus artemisicola MWE-103 whole genome sequence.</title>
        <authorList>
            <person name="Ham Y.J."/>
        </authorList>
    </citation>
    <scope>NUCLEOTIDE SEQUENCE [LARGE SCALE GENOMIC DNA]</scope>
    <source>
        <strain evidence="4 5">MWE-103</strain>
    </source>
</reference>
<keyword evidence="5" id="KW-1185">Reference proteome</keyword>
<evidence type="ECO:0000256" key="3">
    <source>
        <dbReference type="HAMAP-Rule" id="MF_01384"/>
    </source>
</evidence>
<evidence type="ECO:0000313" key="5">
    <source>
        <dbReference type="Proteomes" id="UP000670947"/>
    </source>
</evidence>
<keyword evidence="3" id="KW-0996">Nickel insertion</keyword>
<keyword evidence="3" id="KW-0963">Cytoplasm</keyword>
<evidence type="ECO:0000256" key="1">
    <source>
        <dbReference type="ARBA" id="ARBA00007177"/>
    </source>
</evidence>
<keyword evidence="2 3" id="KW-0143">Chaperone</keyword>
<dbReference type="Proteomes" id="UP000670947">
    <property type="component" value="Unassembled WGS sequence"/>
</dbReference>
<name>A0ABS3WIS9_9BACL</name>
<accession>A0ABS3WIS9</accession>
<sequence length="287" mass="31744">MNTMQPNIVTPEALRVSELRASFRKRDAQTVLASKYHTAPIKIAKTFPLGGPLGVIVMDVSPGLLAGDRYELQWQIEEDAHVCLTNQSFTKVHPAPDERSGSSMKQVFELGAGAVAEWMPEPTMLYRDAAFVNETEVWLAPGAVWMGADVYCPGRTLRGERFAYREFRNKLNVYYGNELIYAQHQRILPASQQLAAPGCMADMTHAGVFYAFSDRIGTPEAEAVREALGGFPIREGQPLIWGVTLTHKHGLAVMAAGNAAWALQEALAAAWSALRMRLLLQPLTFRK</sequence>
<protein>
    <recommendedName>
        <fullName evidence="3">Urease accessory protein UreD</fullName>
    </recommendedName>
</protein>
<comment type="function">
    <text evidence="3">Required for maturation of urease via the functional incorporation of the urease nickel metallocenter.</text>
</comment>
<dbReference type="EMBL" id="JAGGDJ010000051">
    <property type="protein sequence ID" value="MBO7748229.1"/>
    <property type="molecule type" value="Genomic_DNA"/>
</dbReference>